<dbReference type="Pfam" id="PF20183">
    <property type="entry name" value="DUF6546"/>
    <property type="match status" value="1"/>
</dbReference>
<organism evidence="2 3">
    <name type="scientific">Fusarium phyllophilum</name>
    <dbReference type="NCBI Taxonomy" id="47803"/>
    <lineage>
        <taxon>Eukaryota</taxon>
        <taxon>Fungi</taxon>
        <taxon>Dikarya</taxon>
        <taxon>Ascomycota</taxon>
        <taxon>Pezizomycotina</taxon>
        <taxon>Sordariomycetes</taxon>
        <taxon>Hypocreomycetidae</taxon>
        <taxon>Hypocreales</taxon>
        <taxon>Nectriaceae</taxon>
        <taxon>Fusarium</taxon>
        <taxon>Fusarium fujikuroi species complex</taxon>
    </lineage>
</organism>
<name>A0A8H5K911_9HYPO</name>
<comment type="caution">
    <text evidence="2">The sequence shown here is derived from an EMBL/GenBank/DDBJ whole genome shotgun (WGS) entry which is preliminary data.</text>
</comment>
<sequence length="559" mass="63509">MDRLSTELLSMIAAEAAACGPQIDINTVFDVWDSGDTLKNPRTLSRHNSLAPYAAVSHNWQLAFEPFTFHTLVISPKRLIEAAQHGYLTERRLGYVRFIAVLIAFPLPRPWDTPIVFPPGLDVRRDFLRARDDTGSLSSEDELEEHEGDGDGDFITSVIDFPHPRDRGYDRVFAKIMRILFNALKLAPVHENQEPYIDIRFGFPIPREYGLSRISSPEEMEASTLESHWLTTVYLGMNHDGKELPELPSIASCSFELVSWSLCFEPHTACILASKMPYLKKLKLHLSDRELKEPGLRIELRNSKASMGYIPESLTVLVELASSLSILPQGIYDFDFHYSRGIPRDHVHIPTSILDPEENCDRLSQALFNFSQRENITRFSAEGSFELTIMGPSEEALSGCPGWSKLENYEIGFLAITPAGKWLAVPYKEDPNIDIFKTKRWGPPSGPSRGYYSSFNVNEFRGPIDPEYAHELLCAAGEAASHMPGLQRMIINVGVIGSYRVSYNSAKVEPCMRIVGKKLQPPEEDMLRIWRRVAREHDHKLVLRWKDTARIKTRMEDFE</sequence>
<proteinExistence type="predicted"/>
<gene>
    <name evidence="2" type="ORF">FPHYL_1638</name>
</gene>
<reference evidence="2 3" key="1">
    <citation type="submission" date="2020-05" db="EMBL/GenBank/DDBJ databases">
        <title>Identification and distribution of gene clusters putatively required for synthesis of sphingolipid metabolism inhibitors in phylogenetically diverse species of the filamentous fungus Fusarium.</title>
        <authorList>
            <person name="Kim H.-S."/>
            <person name="Busman M."/>
            <person name="Brown D.W."/>
            <person name="Divon H."/>
            <person name="Uhlig S."/>
            <person name="Proctor R.H."/>
        </authorList>
    </citation>
    <scope>NUCLEOTIDE SEQUENCE [LARGE SCALE GENOMIC DNA]</scope>
    <source>
        <strain evidence="2 3">NRRL 13617</strain>
    </source>
</reference>
<dbReference type="EMBL" id="JAAOAQ010000053">
    <property type="protein sequence ID" value="KAF5569954.1"/>
    <property type="molecule type" value="Genomic_DNA"/>
</dbReference>
<feature type="domain" description="DUF6546" evidence="1">
    <location>
        <begin position="465"/>
        <end position="544"/>
    </location>
</feature>
<dbReference type="Proteomes" id="UP000582016">
    <property type="component" value="Unassembled WGS sequence"/>
</dbReference>
<dbReference type="InterPro" id="IPR046676">
    <property type="entry name" value="DUF6546"/>
</dbReference>
<evidence type="ECO:0000313" key="2">
    <source>
        <dbReference type="EMBL" id="KAF5569954.1"/>
    </source>
</evidence>
<keyword evidence="3" id="KW-1185">Reference proteome</keyword>
<dbReference type="OrthoDB" id="5333491at2759"/>
<dbReference type="AlphaFoldDB" id="A0A8H5K911"/>
<evidence type="ECO:0000259" key="1">
    <source>
        <dbReference type="Pfam" id="PF20183"/>
    </source>
</evidence>
<protein>
    <recommendedName>
        <fullName evidence="1">DUF6546 domain-containing protein</fullName>
    </recommendedName>
</protein>
<evidence type="ECO:0000313" key="3">
    <source>
        <dbReference type="Proteomes" id="UP000582016"/>
    </source>
</evidence>
<accession>A0A8H5K911</accession>